<dbReference type="Pfam" id="PF00005">
    <property type="entry name" value="ABC_tran"/>
    <property type="match status" value="1"/>
</dbReference>
<evidence type="ECO:0000256" key="2">
    <source>
        <dbReference type="ARBA" id="ARBA00022741"/>
    </source>
</evidence>
<keyword evidence="6" id="KW-1185">Reference proteome</keyword>
<evidence type="ECO:0000256" key="1">
    <source>
        <dbReference type="ARBA" id="ARBA00022448"/>
    </source>
</evidence>
<dbReference type="InterPro" id="IPR003439">
    <property type="entry name" value="ABC_transporter-like_ATP-bd"/>
</dbReference>
<feature type="domain" description="ABC transporter" evidence="4">
    <location>
        <begin position="5"/>
        <end position="227"/>
    </location>
</feature>
<name>A0A4R3TFN7_9FIRM</name>
<accession>A0A4R3TFN7</accession>
<keyword evidence="2" id="KW-0547">Nucleotide-binding</keyword>
<dbReference type="EMBL" id="SMBP01000007">
    <property type="protein sequence ID" value="TCU60390.1"/>
    <property type="molecule type" value="Genomic_DNA"/>
</dbReference>
<dbReference type="InterPro" id="IPR003593">
    <property type="entry name" value="AAA+_ATPase"/>
</dbReference>
<evidence type="ECO:0000259" key="4">
    <source>
        <dbReference type="PROSITE" id="PS50893"/>
    </source>
</evidence>
<dbReference type="PROSITE" id="PS50893">
    <property type="entry name" value="ABC_TRANSPORTER_2"/>
    <property type="match status" value="1"/>
</dbReference>
<protein>
    <submittedName>
        <fullName evidence="5">ABC-2 type transport system ATP-binding protein</fullName>
    </submittedName>
</protein>
<dbReference type="GeneID" id="73796022"/>
<reference evidence="5 6" key="1">
    <citation type="submission" date="2019-03" db="EMBL/GenBank/DDBJ databases">
        <title>Genomic Encyclopedia of Type Strains, Phase IV (KMG-IV): sequencing the most valuable type-strain genomes for metagenomic binning, comparative biology and taxonomic classification.</title>
        <authorList>
            <person name="Goeker M."/>
        </authorList>
    </citation>
    <scope>NUCLEOTIDE SEQUENCE [LARGE SCALE GENOMIC DNA]</scope>
    <source>
        <strain evidence="5 6">DSM 29481</strain>
    </source>
</reference>
<dbReference type="Proteomes" id="UP000295773">
    <property type="component" value="Unassembled WGS sequence"/>
</dbReference>
<dbReference type="Gene3D" id="3.40.50.300">
    <property type="entry name" value="P-loop containing nucleotide triphosphate hydrolases"/>
    <property type="match status" value="1"/>
</dbReference>
<dbReference type="SUPFAM" id="SSF52540">
    <property type="entry name" value="P-loop containing nucleoside triphosphate hydrolases"/>
    <property type="match status" value="1"/>
</dbReference>
<sequence>MENLVEICGLNKAYGNKPTLHDIDIFLQPGQIVGLLGPNGSGKTTLIKILTGLLKDYSGVVKINGKAIGTETKAIVSYLPDEPYFSDWMKVKDALSIFMDMYADFDYAKCLEIMKKFQIEENVRIKTMSKGTKEKFQLALVMSRKAKLIILDEPIGGVDPAAREVILDTILENYSPEQTILIATHLIADIERIFSNVIFIKKGKIVLNKEVEEIRQESNKSIDELFREEFRYE</sequence>
<evidence type="ECO:0000256" key="3">
    <source>
        <dbReference type="ARBA" id="ARBA00022840"/>
    </source>
</evidence>
<dbReference type="InterPro" id="IPR051782">
    <property type="entry name" value="ABC_Transporter_VariousFunc"/>
</dbReference>
<dbReference type="GO" id="GO:0016887">
    <property type="term" value="F:ATP hydrolysis activity"/>
    <property type="evidence" value="ECO:0007669"/>
    <property type="project" value="InterPro"/>
</dbReference>
<organism evidence="5 6">
    <name type="scientific">Longicatena caecimuris</name>
    <dbReference type="NCBI Taxonomy" id="1796635"/>
    <lineage>
        <taxon>Bacteria</taxon>
        <taxon>Bacillati</taxon>
        <taxon>Bacillota</taxon>
        <taxon>Erysipelotrichia</taxon>
        <taxon>Erysipelotrichales</taxon>
        <taxon>Erysipelotrichaceae</taxon>
        <taxon>Longicatena</taxon>
    </lineage>
</organism>
<proteinExistence type="predicted"/>
<evidence type="ECO:0000313" key="6">
    <source>
        <dbReference type="Proteomes" id="UP000295773"/>
    </source>
</evidence>
<evidence type="ECO:0000313" key="5">
    <source>
        <dbReference type="EMBL" id="TCU60390.1"/>
    </source>
</evidence>
<keyword evidence="3 5" id="KW-0067">ATP-binding</keyword>
<dbReference type="RefSeq" id="WP_008687702.1">
    <property type="nucleotide sequence ID" value="NZ_AP024510.1"/>
</dbReference>
<dbReference type="SMART" id="SM00382">
    <property type="entry name" value="AAA"/>
    <property type="match status" value="1"/>
</dbReference>
<gene>
    <name evidence="5" type="ORF">EDD61_10786</name>
</gene>
<dbReference type="PANTHER" id="PTHR42939:SF1">
    <property type="entry name" value="ABC TRANSPORTER ATP-BINDING PROTEIN ALBC-RELATED"/>
    <property type="match status" value="1"/>
</dbReference>
<keyword evidence="1" id="KW-0813">Transport</keyword>
<dbReference type="InterPro" id="IPR027417">
    <property type="entry name" value="P-loop_NTPase"/>
</dbReference>
<dbReference type="GO" id="GO:0005524">
    <property type="term" value="F:ATP binding"/>
    <property type="evidence" value="ECO:0007669"/>
    <property type="project" value="UniProtKB-KW"/>
</dbReference>
<dbReference type="CDD" id="cd03230">
    <property type="entry name" value="ABC_DR_subfamily_A"/>
    <property type="match status" value="1"/>
</dbReference>
<comment type="caution">
    <text evidence="5">The sequence shown here is derived from an EMBL/GenBank/DDBJ whole genome shotgun (WGS) entry which is preliminary data.</text>
</comment>
<dbReference type="AlphaFoldDB" id="A0A4R3TFN7"/>
<dbReference type="PANTHER" id="PTHR42939">
    <property type="entry name" value="ABC TRANSPORTER ATP-BINDING PROTEIN ALBC-RELATED"/>
    <property type="match status" value="1"/>
</dbReference>